<evidence type="ECO:0000313" key="2">
    <source>
        <dbReference type="Proteomes" id="UP000308092"/>
    </source>
</evidence>
<dbReference type="EMBL" id="SOSA01000094">
    <property type="protein sequence ID" value="THC96896.1"/>
    <property type="molecule type" value="Genomic_DNA"/>
</dbReference>
<dbReference type="VEuPathDB" id="FungiDB:EYZ11_003613"/>
<sequence length="154" mass="17155">MARNHKSFAVLFAGSNTLNTLLAPLEEVEVVMAPDKVLDKTAVYQMAVTWGGVTIKGARDNYGVVIDPADLRVCEAEIEVLRKDIKAARDPAGKALEYDRGGTIEELRKSCLKETGLPAPSPQWELDPYGPHMQIPYVKERFLQMKEAKGWKLQ</sequence>
<accession>A0A4S3JMR6</accession>
<proteinExistence type="predicted"/>
<reference evidence="1 2" key="1">
    <citation type="submission" date="2019-03" db="EMBL/GenBank/DDBJ databases">
        <title>The genome sequence of a newly discovered highly antifungal drug resistant Aspergillus species, Aspergillus tanneri NIH 1004.</title>
        <authorList>
            <person name="Mounaud S."/>
            <person name="Singh I."/>
            <person name="Joardar V."/>
            <person name="Pakala S."/>
            <person name="Pakala S."/>
            <person name="Venepally P."/>
            <person name="Hoover J."/>
            <person name="Nierman W."/>
            <person name="Chung J."/>
            <person name="Losada L."/>
        </authorList>
    </citation>
    <scope>NUCLEOTIDE SEQUENCE [LARGE SCALE GENOMIC DNA]</scope>
    <source>
        <strain evidence="1 2">NIH1004</strain>
    </source>
</reference>
<organism evidence="1 2">
    <name type="scientific">Aspergillus tanneri</name>
    <dbReference type="NCBI Taxonomy" id="1220188"/>
    <lineage>
        <taxon>Eukaryota</taxon>
        <taxon>Fungi</taxon>
        <taxon>Dikarya</taxon>
        <taxon>Ascomycota</taxon>
        <taxon>Pezizomycotina</taxon>
        <taxon>Eurotiomycetes</taxon>
        <taxon>Eurotiomycetidae</taxon>
        <taxon>Eurotiales</taxon>
        <taxon>Aspergillaceae</taxon>
        <taxon>Aspergillus</taxon>
        <taxon>Aspergillus subgen. Circumdati</taxon>
    </lineage>
</organism>
<dbReference type="Proteomes" id="UP000308092">
    <property type="component" value="Unassembled WGS sequence"/>
</dbReference>
<name>A0A4S3JMR6_9EURO</name>
<gene>
    <name evidence="1" type="ORF">EYZ11_003613</name>
</gene>
<keyword evidence="2" id="KW-1185">Reference proteome</keyword>
<protein>
    <submittedName>
        <fullName evidence="1">Uncharacterized protein</fullName>
    </submittedName>
</protein>
<dbReference type="AlphaFoldDB" id="A0A4S3JMR6"/>
<comment type="caution">
    <text evidence="1">The sequence shown here is derived from an EMBL/GenBank/DDBJ whole genome shotgun (WGS) entry which is preliminary data.</text>
</comment>
<evidence type="ECO:0000313" key="1">
    <source>
        <dbReference type="EMBL" id="THC96896.1"/>
    </source>
</evidence>
<dbReference type="STRING" id="1220188.A0A4S3JMR6"/>